<dbReference type="Gene3D" id="2.60.40.1730">
    <property type="entry name" value="tricorn interacting facor f3 domain"/>
    <property type="match status" value="1"/>
</dbReference>
<reference evidence="3 5" key="1">
    <citation type="submission" date="2016-11" db="EMBL/GenBank/DDBJ databases">
        <authorList>
            <person name="Jaros S."/>
            <person name="Januszkiewicz K."/>
            <person name="Wedrychowicz H."/>
        </authorList>
    </citation>
    <scope>NUCLEOTIDE SEQUENCE [LARGE SCALE GENOMIC DNA]</scope>
    <source>
        <strain evidence="3 5">DSM 784</strain>
    </source>
</reference>
<dbReference type="GO" id="GO:0008270">
    <property type="term" value="F:zinc ion binding"/>
    <property type="evidence" value="ECO:0007669"/>
    <property type="project" value="InterPro"/>
</dbReference>
<sequence length="842" mass="96877">MKYLFLLLFPVTVFAQVVTLREVAVRPGQGLEIVKKMIAAIPRNYDTGAYQMTAFYQENIRLAEDTLNYNESELAIKGDQWKVTKSGRKKSFSNNPDFAFYNWISHISNAPGGALHEDIIKYANTKYSILNPGYFRYYNYYVDTLMEDQLVITVMPKDRNKKAFVSARLFLDTADLALVKCEMQASPAGIRHVNRHGRGGIRYSMMAAYLKASMEFEQIKVVMTYQKRGGKYYLQDVRRHWETVVNSKKRRIKDAPWRADFLLSVKSVDAGMGSVLVDSSQLKPLNSSVNREVSYSDTGVSSTNTKASSSNTKIPPPDTCRSSLSQHSIVSSRPQNFTHADTLRGMLSPLRSCYDVTFYHLDAEVDLNQHSISGNTLMRYKIISSFNRMQVDLYANMRIQKILFKGQSLQYTREANAVFIQFPGLQPAGEEQEISIYYEGVPQVPDKSIPMNGGVLWDQDDLGNPWAQVVCQGSGASLWWPCKDHLSDEPDSMRIWITVPEGFSEISNGSLLRQVPLPDHKTRYEWAVSYPINNYNVTFSIGKYTHYMDQGVNYYVMPYHQEQAKVYFREVPAMLACYEKHFGPYPFPKDGFTLVESLYPMEHQSGVCIGKIPADPHPEFAFMVWHEAAHEWWGNNISCKDIADMWIHEAFAAYAESVYAGCRDGAVMMREFLNDQRAQVKNKCPVTGFYNVNDIFYDINDMYTKGSLMLYTLQNVINDSARWQRLLPAIQEHFRYQTLSAAELEQFICAFTGKDYHYLFDQYLHYTRIPRLEYSLAEKGANLMVKYRWVADVADFRMPARVKGQGFIYPTLEWKTLTLHNQTAGDFEIDDENFYIEVEEEE</sequence>
<dbReference type="Proteomes" id="UP000183788">
    <property type="component" value="Unassembled WGS sequence"/>
</dbReference>
<feature type="region of interest" description="Disordered" evidence="1">
    <location>
        <begin position="293"/>
        <end position="318"/>
    </location>
</feature>
<dbReference type="STRING" id="1004.SAMN05661012_01668"/>
<dbReference type="Proteomes" id="UP001326715">
    <property type="component" value="Chromosome"/>
</dbReference>
<keyword evidence="4" id="KW-0378">Hydrolase</keyword>
<dbReference type="EC" id="3.4.11.-" evidence="4"/>
<feature type="compositionally biased region" description="Low complexity" evidence="1">
    <location>
        <begin position="301"/>
        <end position="313"/>
    </location>
</feature>
<dbReference type="PANTHER" id="PTHR11533">
    <property type="entry name" value="PROTEASE M1 ZINC METALLOPROTEASE"/>
    <property type="match status" value="1"/>
</dbReference>
<accession>A0A1K1P0R7</accession>
<dbReference type="RefSeq" id="WP_083571425.1">
    <property type="nucleotide sequence ID" value="NZ_CP139972.1"/>
</dbReference>
<dbReference type="SUPFAM" id="SSF55486">
    <property type="entry name" value="Metalloproteases ('zincins'), catalytic domain"/>
    <property type="match status" value="1"/>
</dbReference>
<evidence type="ECO:0000313" key="5">
    <source>
        <dbReference type="Proteomes" id="UP000183788"/>
    </source>
</evidence>
<dbReference type="GO" id="GO:0043171">
    <property type="term" value="P:peptide catabolic process"/>
    <property type="evidence" value="ECO:0007669"/>
    <property type="project" value="TreeGrafter"/>
</dbReference>
<organism evidence="3 5">
    <name type="scientific">Chitinophaga sancti</name>
    <dbReference type="NCBI Taxonomy" id="1004"/>
    <lineage>
        <taxon>Bacteria</taxon>
        <taxon>Pseudomonadati</taxon>
        <taxon>Bacteroidota</taxon>
        <taxon>Chitinophagia</taxon>
        <taxon>Chitinophagales</taxon>
        <taxon>Chitinophagaceae</taxon>
        <taxon>Chitinophaga</taxon>
    </lineage>
</organism>
<dbReference type="GO" id="GO:0005737">
    <property type="term" value="C:cytoplasm"/>
    <property type="evidence" value="ECO:0007669"/>
    <property type="project" value="TreeGrafter"/>
</dbReference>
<feature type="domain" description="Peptidase M1 membrane alanine aminopeptidase" evidence="2">
    <location>
        <begin position="621"/>
        <end position="763"/>
    </location>
</feature>
<proteinExistence type="predicted"/>
<dbReference type="GO" id="GO:0042277">
    <property type="term" value="F:peptide binding"/>
    <property type="evidence" value="ECO:0007669"/>
    <property type="project" value="TreeGrafter"/>
</dbReference>
<dbReference type="EMBL" id="CP140154">
    <property type="protein sequence ID" value="WQG87508.1"/>
    <property type="molecule type" value="Genomic_DNA"/>
</dbReference>
<dbReference type="AlphaFoldDB" id="A0A1K1P0R7"/>
<dbReference type="Gene3D" id="1.10.390.10">
    <property type="entry name" value="Neutral Protease Domain 2"/>
    <property type="match status" value="1"/>
</dbReference>
<name>A0A1K1P0R7_9BACT</name>
<dbReference type="OrthoDB" id="100605at2"/>
<dbReference type="InterPro" id="IPR014782">
    <property type="entry name" value="Peptidase_M1_dom"/>
</dbReference>
<evidence type="ECO:0000313" key="3">
    <source>
        <dbReference type="EMBL" id="SFW41053.1"/>
    </source>
</evidence>
<dbReference type="InterPro" id="IPR042097">
    <property type="entry name" value="Aminopeptidase_N-like_N_sf"/>
</dbReference>
<keyword evidence="4" id="KW-0645">Protease</keyword>
<dbReference type="GO" id="GO:0016020">
    <property type="term" value="C:membrane"/>
    <property type="evidence" value="ECO:0007669"/>
    <property type="project" value="TreeGrafter"/>
</dbReference>
<keyword evidence="4" id="KW-0031">Aminopeptidase</keyword>
<dbReference type="InterPro" id="IPR027268">
    <property type="entry name" value="Peptidase_M4/M1_CTD_sf"/>
</dbReference>
<dbReference type="InterPro" id="IPR050344">
    <property type="entry name" value="Peptidase_M1_aminopeptidases"/>
</dbReference>
<dbReference type="GO" id="GO:0005615">
    <property type="term" value="C:extracellular space"/>
    <property type="evidence" value="ECO:0007669"/>
    <property type="project" value="TreeGrafter"/>
</dbReference>
<protein>
    <submittedName>
        <fullName evidence="4">M1 family metallopeptidase</fullName>
        <ecNumber evidence="4">3.4.11.-</ecNumber>
    </submittedName>
    <submittedName>
        <fullName evidence="3">Peptidase family M1</fullName>
    </submittedName>
</protein>
<dbReference type="SUPFAM" id="SSF63737">
    <property type="entry name" value="Leukotriene A4 hydrolase N-terminal domain"/>
    <property type="match status" value="1"/>
</dbReference>
<evidence type="ECO:0000313" key="6">
    <source>
        <dbReference type="Proteomes" id="UP001326715"/>
    </source>
</evidence>
<evidence type="ECO:0000256" key="1">
    <source>
        <dbReference type="SAM" id="MobiDB-lite"/>
    </source>
</evidence>
<dbReference type="EMBL" id="FPIZ01000004">
    <property type="protein sequence ID" value="SFW41053.1"/>
    <property type="molecule type" value="Genomic_DNA"/>
</dbReference>
<evidence type="ECO:0000313" key="4">
    <source>
        <dbReference type="EMBL" id="WQG87508.1"/>
    </source>
</evidence>
<keyword evidence="6" id="KW-1185">Reference proteome</keyword>
<dbReference type="PANTHER" id="PTHR11533:SF174">
    <property type="entry name" value="PUROMYCIN-SENSITIVE AMINOPEPTIDASE-RELATED"/>
    <property type="match status" value="1"/>
</dbReference>
<gene>
    <name evidence="3" type="ORF">SAMN05661012_01668</name>
    <name evidence="4" type="ORF">SR876_21510</name>
</gene>
<evidence type="ECO:0000259" key="2">
    <source>
        <dbReference type="Pfam" id="PF01433"/>
    </source>
</evidence>
<dbReference type="GO" id="GO:0070006">
    <property type="term" value="F:metalloaminopeptidase activity"/>
    <property type="evidence" value="ECO:0007669"/>
    <property type="project" value="TreeGrafter"/>
</dbReference>
<reference evidence="4 6" key="2">
    <citation type="submission" date="2023-11" db="EMBL/GenBank/DDBJ databases">
        <title>MicrobeMod: A computational toolkit for identifying prokaryotic methylation and restriction-modification with nanopore sequencing.</title>
        <authorList>
            <person name="Crits-Christoph A."/>
            <person name="Kang S.C."/>
            <person name="Lee H."/>
            <person name="Ostrov N."/>
        </authorList>
    </citation>
    <scope>NUCLEOTIDE SEQUENCE [LARGE SCALE GENOMIC DNA]</scope>
    <source>
        <strain evidence="4 6">ATCC 23090</strain>
    </source>
</reference>
<dbReference type="CDD" id="cd09603">
    <property type="entry name" value="M1_APN_like"/>
    <property type="match status" value="1"/>
</dbReference>
<dbReference type="Pfam" id="PF01433">
    <property type="entry name" value="Peptidase_M1"/>
    <property type="match status" value="1"/>
</dbReference>